<dbReference type="OrthoDB" id="2096280at2759"/>
<evidence type="ECO:0000256" key="2">
    <source>
        <dbReference type="ARBA" id="ARBA00022490"/>
    </source>
</evidence>
<keyword evidence="4" id="KW-0106">Calcium</keyword>
<dbReference type="CDD" id="cd00051">
    <property type="entry name" value="EFh"/>
    <property type="match status" value="1"/>
</dbReference>
<keyword evidence="2" id="KW-0963">Cytoplasm</keyword>
<dbReference type="CTD" id="20233250"/>
<evidence type="ECO:0000256" key="9">
    <source>
        <dbReference type="SAM" id="MobiDB-lite"/>
    </source>
</evidence>
<evidence type="ECO:0000256" key="7">
    <source>
        <dbReference type="ARBA" id="ARBA00023212"/>
    </source>
</evidence>
<keyword evidence="6" id="KW-0969">Cilium</keyword>
<organism evidence="11 12">
    <name type="scientific">Lottia gigantea</name>
    <name type="common">Giant owl limpet</name>
    <dbReference type="NCBI Taxonomy" id="225164"/>
    <lineage>
        <taxon>Eukaryota</taxon>
        <taxon>Metazoa</taxon>
        <taxon>Spiralia</taxon>
        <taxon>Lophotrochozoa</taxon>
        <taxon>Mollusca</taxon>
        <taxon>Gastropoda</taxon>
        <taxon>Patellogastropoda</taxon>
        <taxon>Lottioidea</taxon>
        <taxon>Lottiidae</taxon>
        <taxon>Lottia</taxon>
    </lineage>
</organism>
<keyword evidence="3" id="KW-0677">Repeat</keyword>
<dbReference type="Gene3D" id="1.10.238.10">
    <property type="entry name" value="EF-hand"/>
    <property type="match status" value="1"/>
</dbReference>
<dbReference type="Pfam" id="PF25325">
    <property type="entry name" value="EF-hand_EFHB_C"/>
    <property type="match status" value="1"/>
</dbReference>
<dbReference type="PROSITE" id="PS50222">
    <property type="entry name" value="EF_HAND_2"/>
    <property type="match status" value="2"/>
</dbReference>
<dbReference type="KEGG" id="lgi:LOTGIDRAFT_131996"/>
<dbReference type="PANTHER" id="PTHR12086:SF12">
    <property type="entry name" value="EF-HAND DOMAIN-CONTAINING FAMILY MEMBER B"/>
    <property type="match status" value="1"/>
</dbReference>
<feature type="domain" description="EF-hand" evidence="10">
    <location>
        <begin position="311"/>
        <end position="346"/>
    </location>
</feature>
<dbReference type="Proteomes" id="UP000030746">
    <property type="component" value="Unassembled WGS sequence"/>
</dbReference>
<keyword evidence="5" id="KW-0282">Flagellum</keyword>
<reference evidence="11 12" key="1">
    <citation type="journal article" date="2013" name="Nature">
        <title>Insights into bilaterian evolution from three spiralian genomes.</title>
        <authorList>
            <person name="Simakov O."/>
            <person name="Marletaz F."/>
            <person name="Cho S.J."/>
            <person name="Edsinger-Gonzales E."/>
            <person name="Havlak P."/>
            <person name="Hellsten U."/>
            <person name="Kuo D.H."/>
            <person name="Larsson T."/>
            <person name="Lv J."/>
            <person name="Arendt D."/>
            <person name="Savage R."/>
            <person name="Osoegawa K."/>
            <person name="de Jong P."/>
            <person name="Grimwood J."/>
            <person name="Chapman J.A."/>
            <person name="Shapiro H."/>
            <person name="Aerts A."/>
            <person name="Otillar R.P."/>
            <person name="Terry A.Y."/>
            <person name="Boore J.L."/>
            <person name="Grigoriev I.V."/>
            <person name="Lindberg D.R."/>
            <person name="Seaver E.C."/>
            <person name="Weisblat D.A."/>
            <person name="Putnam N.H."/>
            <person name="Rokhsar D.S."/>
        </authorList>
    </citation>
    <scope>NUCLEOTIDE SEQUENCE [LARGE SCALE GENOMIC DNA]</scope>
</reference>
<keyword evidence="7" id="KW-0206">Cytoskeleton</keyword>
<evidence type="ECO:0000313" key="11">
    <source>
        <dbReference type="EMBL" id="ESO84516.1"/>
    </source>
</evidence>
<dbReference type="InterPro" id="IPR057428">
    <property type="entry name" value="EFHB_EF-hand_C"/>
</dbReference>
<evidence type="ECO:0000256" key="4">
    <source>
        <dbReference type="ARBA" id="ARBA00022837"/>
    </source>
</evidence>
<evidence type="ECO:0000256" key="8">
    <source>
        <dbReference type="ARBA" id="ARBA00023273"/>
    </source>
</evidence>
<dbReference type="EMBL" id="KB203470">
    <property type="protein sequence ID" value="ESO84516.1"/>
    <property type="molecule type" value="Genomic_DNA"/>
</dbReference>
<feature type="region of interest" description="Disordered" evidence="9">
    <location>
        <begin position="353"/>
        <end position="373"/>
    </location>
</feature>
<dbReference type="SUPFAM" id="SSF47473">
    <property type="entry name" value="EF-hand"/>
    <property type="match status" value="1"/>
</dbReference>
<evidence type="ECO:0000256" key="5">
    <source>
        <dbReference type="ARBA" id="ARBA00022846"/>
    </source>
</evidence>
<dbReference type="PANTHER" id="PTHR12086">
    <property type="entry name" value="EF-HAND DOMAIN C-TERMINAL CONTAINING PROTEIN"/>
    <property type="match status" value="1"/>
</dbReference>
<accession>V3ZUB1</accession>
<dbReference type="AlphaFoldDB" id="V3ZUB1"/>
<dbReference type="STRING" id="225164.V3ZUB1"/>
<name>V3ZUB1_LOTGI</name>
<dbReference type="InterPro" id="IPR011992">
    <property type="entry name" value="EF-hand-dom_pair"/>
</dbReference>
<dbReference type="GeneID" id="20233250"/>
<evidence type="ECO:0000313" key="12">
    <source>
        <dbReference type="Proteomes" id="UP000030746"/>
    </source>
</evidence>
<feature type="non-terminal residue" evidence="11">
    <location>
        <position position="1"/>
    </location>
</feature>
<dbReference type="PROSITE" id="PS00018">
    <property type="entry name" value="EF_HAND_1"/>
    <property type="match status" value="1"/>
</dbReference>
<gene>
    <name evidence="11" type="ORF">LOTGIDRAFT_131996</name>
</gene>
<evidence type="ECO:0000259" key="10">
    <source>
        <dbReference type="PROSITE" id="PS50222"/>
    </source>
</evidence>
<dbReference type="HOGENOM" id="CLU_017580_0_0_1"/>
<proteinExistence type="predicted"/>
<dbReference type="RefSeq" id="XP_009064719.1">
    <property type="nucleotide sequence ID" value="XM_009066471.1"/>
</dbReference>
<dbReference type="OMA" id="DKVVREY"/>
<evidence type="ECO:0000256" key="1">
    <source>
        <dbReference type="ARBA" id="ARBA00004611"/>
    </source>
</evidence>
<dbReference type="SMART" id="SM00054">
    <property type="entry name" value="EFh"/>
    <property type="match status" value="2"/>
</dbReference>
<keyword evidence="12" id="KW-1185">Reference proteome</keyword>
<keyword evidence="8" id="KW-0966">Cell projection</keyword>
<sequence length="523" mass="59006">SPDVVRKFRASWQPDAGFKRVFHGRANDPHLQWAASMTHGVSTQSSNKAETLVNPNPKTLFQQRLANRKENVYASIAKGPLGKSHDQRPGLPQNLNTDYFTFGLPTELDIGAGGLINPDKNYQQVQDESSVGHDLYVKTHANFDVGERVRRNYTCPSFDINRGYGIPTPHSNDGKEVRQTLKWLQQDDQTSKIVSQRVDNFRERTQSQLGRVHDPIKDTLNVPADHTFGVLLKPDQYGAGDLLHNRVPGSYLRGRDQQRGVVAAARQHLKKVNYHNFPDLLAAFRFYDKDCSGKIDINGLREVCVEFHLPLEPEMLEQVFDFCDANRDGKIDYIEFSNFLNWKDKMESGFADKPEISGEFDQKTAQNSGSTPRRLKQQIDRAIGNHKTSAGMINAVVGGVSTRDYRTYGVPTIRMDLPAPRTRRIDDLNNYGEESDCYGLLNPSIYSSKGIYERDFLIPRSLEELKVIFEGIGVRMTGQTLEDVYNIAAASHPKGDVCVESFRNVLDDYQAFQVQSGQHPLAV</sequence>
<evidence type="ECO:0000256" key="3">
    <source>
        <dbReference type="ARBA" id="ARBA00022737"/>
    </source>
</evidence>
<dbReference type="InterPro" id="IPR040193">
    <property type="entry name" value="EFHC1/EFHC2/EFHB"/>
</dbReference>
<feature type="domain" description="EF-hand" evidence="10">
    <location>
        <begin position="275"/>
        <end position="310"/>
    </location>
</feature>
<evidence type="ECO:0000256" key="6">
    <source>
        <dbReference type="ARBA" id="ARBA00023069"/>
    </source>
</evidence>
<dbReference type="InterPro" id="IPR002048">
    <property type="entry name" value="EF_hand_dom"/>
</dbReference>
<dbReference type="GO" id="GO:0005509">
    <property type="term" value="F:calcium ion binding"/>
    <property type="evidence" value="ECO:0007669"/>
    <property type="project" value="InterPro"/>
</dbReference>
<dbReference type="Pfam" id="PF13499">
    <property type="entry name" value="EF-hand_7"/>
    <property type="match status" value="1"/>
</dbReference>
<dbReference type="InterPro" id="IPR018247">
    <property type="entry name" value="EF_Hand_1_Ca_BS"/>
</dbReference>
<feature type="compositionally biased region" description="Basic and acidic residues" evidence="9">
    <location>
        <begin position="353"/>
        <end position="362"/>
    </location>
</feature>
<comment type="subcellular location">
    <subcellularLocation>
        <location evidence="1">Cytoplasm</location>
        <location evidence="1">Cytoskeleton</location>
        <location evidence="1">Flagellum axoneme</location>
    </subcellularLocation>
</comment>
<protein>
    <recommendedName>
        <fullName evidence="10">EF-hand domain-containing protein</fullName>
    </recommendedName>
</protein>